<organism evidence="7">
    <name type="scientific">marine metagenome</name>
    <dbReference type="NCBI Taxonomy" id="408172"/>
    <lineage>
        <taxon>unclassified sequences</taxon>
        <taxon>metagenomes</taxon>
        <taxon>ecological metagenomes</taxon>
    </lineage>
</organism>
<dbReference type="PROSITE" id="PS00077">
    <property type="entry name" value="COX1_CUB"/>
    <property type="match status" value="1"/>
</dbReference>
<dbReference type="GO" id="GO:0020037">
    <property type="term" value="F:heme binding"/>
    <property type="evidence" value="ECO:0007669"/>
    <property type="project" value="InterPro"/>
</dbReference>
<feature type="domain" description="Cytochrome oxidase subunit I profile" evidence="6">
    <location>
        <begin position="1"/>
        <end position="333"/>
    </location>
</feature>
<feature type="transmembrane region" description="Helical" evidence="5">
    <location>
        <begin position="70"/>
        <end position="89"/>
    </location>
</feature>
<dbReference type="PANTHER" id="PTHR10422">
    <property type="entry name" value="CYTOCHROME C OXIDASE SUBUNIT 1"/>
    <property type="match status" value="1"/>
</dbReference>
<sequence length="333" mass="36796">MNFLHKYILPLDHKIIAMQYIFTGMIMAIIGGYFAYAFRMQLAFPGELVPGYGLVGPGEYNMLVTNHGTIMIFWVAMPVLIAGFGNYLIPLMIGCDDMVFPRINRLSYQIFLVSALVLILSFFVKGGGFGGAWTAYPPLSSVAEYSLTDWGSSLWLLAVALEFISFLLGGINFVTTAMNGRAPGMKMFDIPIAVWFIVIAVILFMASVGPLIAGAVMLFMDQRIGTSFFLPSGGGDPLLWEHLFWFFGHPEVYVVLLPTMGIVADIITVFSRKKLFGYKTVLYTAFATGGLSFVVWAHHQFIAGIDPRMANVFVVTTVLISIPLAEMMFSYIA</sequence>
<feature type="transmembrane region" description="Helical" evidence="5">
    <location>
        <begin position="282"/>
        <end position="303"/>
    </location>
</feature>
<dbReference type="GO" id="GO:0004129">
    <property type="term" value="F:cytochrome-c oxidase activity"/>
    <property type="evidence" value="ECO:0007669"/>
    <property type="project" value="InterPro"/>
</dbReference>
<dbReference type="AlphaFoldDB" id="A0A382QEG4"/>
<keyword evidence="2 5" id="KW-0812">Transmembrane</keyword>
<evidence type="ECO:0000256" key="1">
    <source>
        <dbReference type="ARBA" id="ARBA00004141"/>
    </source>
</evidence>
<evidence type="ECO:0000256" key="5">
    <source>
        <dbReference type="SAM" id="Phobius"/>
    </source>
</evidence>
<dbReference type="SUPFAM" id="SSF81442">
    <property type="entry name" value="Cytochrome c oxidase subunit I-like"/>
    <property type="match status" value="1"/>
</dbReference>
<dbReference type="PRINTS" id="PR01165">
    <property type="entry name" value="CYCOXIDASEI"/>
</dbReference>
<dbReference type="Gene3D" id="1.20.210.10">
    <property type="entry name" value="Cytochrome c oxidase-like, subunit I domain"/>
    <property type="match status" value="1"/>
</dbReference>
<accession>A0A382QEG4</accession>
<feature type="transmembrane region" description="Helical" evidence="5">
    <location>
        <begin position="194"/>
        <end position="220"/>
    </location>
</feature>
<keyword evidence="4 5" id="KW-0472">Membrane</keyword>
<gene>
    <name evidence="7" type="ORF">METZ01_LOCUS336808</name>
</gene>
<dbReference type="InterPro" id="IPR000883">
    <property type="entry name" value="Cyt_C_Oxase_1"/>
</dbReference>
<comment type="subcellular location">
    <subcellularLocation>
        <location evidence="1">Membrane</location>
        <topology evidence="1">Multi-pass membrane protein</topology>
    </subcellularLocation>
</comment>
<dbReference type="InterPro" id="IPR023616">
    <property type="entry name" value="Cyt_c_oxase-like_su1_dom"/>
</dbReference>
<evidence type="ECO:0000256" key="4">
    <source>
        <dbReference type="ARBA" id="ARBA00023136"/>
    </source>
</evidence>
<proteinExistence type="predicted"/>
<protein>
    <recommendedName>
        <fullName evidence="6">Cytochrome oxidase subunit I profile domain-containing protein</fullName>
    </recommendedName>
</protein>
<feature type="transmembrane region" description="Helical" evidence="5">
    <location>
        <begin position="309"/>
        <end position="332"/>
    </location>
</feature>
<evidence type="ECO:0000256" key="3">
    <source>
        <dbReference type="ARBA" id="ARBA00022989"/>
    </source>
</evidence>
<dbReference type="InterPro" id="IPR023615">
    <property type="entry name" value="Cyt_c_Oxase_su1_BS"/>
</dbReference>
<feature type="non-terminal residue" evidence="7">
    <location>
        <position position="333"/>
    </location>
</feature>
<reference evidence="7" key="1">
    <citation type="submission" date="2018-05" db="EMBL/GenBank/DDBJ databases">
        <authorList>
            <person name="Lanie J.A."/>
            <person name="Ng W.-L."/>
            <person name="Kazmierczak K.M."/>
            <person name="Andrzejewski T.M."/>
            <person name="Davidsen T.M."/>
            <person name="Wayne K.J."/>
            <person name="Tettelin H."/>
            <person name="Glass J.I."/>
            <person name="Rusch D."/>
            <person name="Podicherti R."/>
            <person name="Tsui H.-C.T."/>
            <person name="Winkler M.E."/>
        </authorList>
    </citation>
    <scope>NUCLEOTIDE SEQUENCE</scope>
</reference>
<feature type="transmembrane region" description="Helical" evidence="5">
    <location>
        <begin position="252"/>
        <end position="270"/>
    </location>
</feature>
<feature type="transmembrane region" description="Helical" evidence="5">
    <location>
        <begin position="20"/>
        <end position="38"/>
    </location>
</feature>
<keyword evidence="3 5" id="KW-1133">Transmembrane helix</keyword>
<dbReference type="Pfam" id="PF00115">
    <property type="entry name" value="COX1"/>
    <property type="match status" value="1"/>
</dbReference>
<evidence type="ECO:0000313" key="7">
    <source>
        <dbReference type="EMBL" id="SVC83954.1"/>
    </source>
</evidence>
<evidence type="ECO:0000256" key="2">
    <source>
        <dbReference type="ARBA" id="ARBA00022692"/>
    </source>
</evidence>
<dbReference type="PROSITE" id="PS50855">
    <property type="entry name" value="COX1"/>
    <property type="match status" value="1"/>
</dbReference>
<feature type="transmembrane region" description="Helical" evidence="5">
    <location>
        <begin position="110"/>
        <end position="133"/>
    </location>
</feature>
<dbReference type="GO" id="GO:0009060">
    <property type="term" value="P:aerobic respiration"/>
    <property type="evidence" value="ECO:0007669"/>
    <property type="project" value="InterPro"/>
</dbReference>
<dbReference type="GO" id="GO:0015990">
    <property type="term" value="P:electron transport coupled proton transport"/>
    <property type="evidence" value="ECO:0007669"/>
    <property type="project" value="TreeGrafter"/>
</dbReference>
<dbReference type="GO" id="GO:0022904">
    <property type="term" value="P:respiratory electron transport chain"/>
    <property type="evidence" value="ECO:0007669"/>
    <property type="project" value="TreeGrafter"/>
</dbReference>
<dbReference type="PANTHER" id="PTHR10422:SF18">
    <property type="entry name" value="CYTOCHROME C OXIDASE SUBUNIT 1"/>
    <property type="match status" value="1"/>
</dbReference>
<feature type="transmembrane region" description="Helical" evidence="5">
    <location>
        <begin position="153"/>
        <end position="174"/>
    </location>
</feature>
<name>A0A382QEG4_9ZZZZ</name>
<dbReference type="InterPro" id="IPR036927">
    <property type="entry name" value="Cyt_c_oxase-like_su1_sf"/>
</dbReference>
<dbReference type="EMBL" id="UINC01113974">
    <property type="protein sequence ID" value="SVC83954.1"/>
    <property type="molecule type" value="Genomic_DNA"/>
</dbReference>
<evidence type="ECO:0000259" key="6">
    <source>
        <dbReference type="PROSITE" id="PS50855"/>
    </source>
</evidence>
<dbReference type="GO" id="GO:0016020">
    <property type="term" value="C:membrane"/>
    <property type="evidence" value="ECO:0007669"/>
    <property type="project" value="UniProtKB-SubCell"/>
</dbReference>